<dbReference type="PROSITE" id="PS51393">
    <property type="entry name" value="LIPOXYGENASE_3"/>
    <property type="match status" value="1"/>
</dbReference>
<dbReference type="GO" id="GO:0046872">
    <property type="term" value="F:metal ion binding"/>
    <property type="evidence" value="ECO:0007669"/>
    <property type="project" value="UniProtKB-KW"/>
</dbReference>
<dbReference type="STRING" id="33114.A0A2G2XNX6"/>
<evidence type="ECO:0000256" key="3">
    <source>
        <dbReference type="ARBA" id="ARBA00023002"/>
    </source>
</evidence>
<proteinExistence type="predicted"/>
<dbReference type="Proteomes" id="UP000224567">
    <property type="component" value="Unassembled WGS sequence"/>
</dbReference>
<dbReference type="Gene3D" id="1.20.245.10">
    <property type="entry name" value="Lipoxygenase-1, Domain 5"/>
    <property type="match status" value="1"/>
</dbReference>
<protein>
    <submittedName>
        <fullName evidence="5">Lipoxygenase 7, chloroplastic</fullName>
    </submittedName>
</protein>
<gene>
    <name evidence="5" type="ORF">CQW23_01565</name>
</gene>
<dbReference type="SUPFAM" id="SSF48484">
    <property type="entry name" value="Lipoxigenase"/>
    <property type="match status" value="1"/>
</dbReference>
<sequence>MPTEDPTDEEWESFLQNPEEALLKCLPSQIQDTKVIAIMDVLSNHSPDEEYIGEKIEPSWAEDPVTKAAFEVFSGKLQELEGIIDARNADSNLRNRNGAGIVPYELLKPFSGPGVTGKGVPYSISI</sequence>
<dbReference type="EMBL" id="MLFT02000001">
    <property type="protein sequence ID" value="PHT59202.1"/>
    <property type="molecule type" value="Genomic_DNA"/>
</dbReference>
<evidence type="ECO:0000256" key="2">
    <source>
        <dbReference type="ARBA" id="ARBA00022964"/>
    </source>
</evidence>
<organism evidence="5 6">
    <name type="scientific">Capsicum baccatum</name>
    <name type="common">Peruvian pepper</name>
    <dbReference type="NCBI Taxonomy" id="33114"/>
    <lineage>
        <taxon>Eukaryota</taxon>
        <taxon>Viridiplantae</taxon>
        <taxon>Streptophyta</taxon>
        <taxon>Embryophyta</taxon>
        <taxon>Tracheophyta</taxon>
        <taxon>Spermatophyta</taxon>
        <taxon>Magnoliopsida</taxon>
        <taxon>eudicotyledons</taxon>
        <taxon>Gunneridae</taxon>
        <taxon>Pentapetalae</taxon>
        <taxon>asterids</taxon>
        <taxon>lamiids</taxon>
        <taxon>Solanales</taxon>
        <taxon>Solanaceae</taxon>
        <taxon>Solanoideae</taxon>
        <taxon>Capsiceae</taxon>
        <taxon>Capsicum</taxon>
    </lineage>
</organism>
<dbReference type="GO" id="GO:0034440">
    <property type="term" value="P:lipid oxidation"/>
    <property type="evidence" value="ECO:0007669"/>
    <property type="project" value="InterPro"/>
</dbReference>
<evidence type="ECO:0000313" key="5">
    <source>
        <dbReference type="EMBL" id="PHT59202.1"/>
    </source>
</evidence>
<evidence type="ECO:0000259" key="4">
    <source>
        <dbReference type="PROSITE" id="PS51393"/>
    </source>
</evidence>
<evidence type="ECO:0000313" key="6">
    <source>
        <dbReference type="Proteomes" id="UP000224567"/>
    </source>
</evidence>
<dbReference type="PANTHER" id="PTHR11771">
    <property type="entry name" value="LIPOXYGENASE"/>
    <property type="match status" value="1"/>
</dbReference>
<keyword evidence="1" id="KW-0479">Metal-binding</keyword>
<accession>A0A2G2XNX6</accession>
<keyword evidence="2" id="KW-0223">Dioxygenase</keyword>
<keyword evidence="3" id="KW-0560">Oxidoreductase</keyword>
<name>A0A2G2XNX6_CAPBA</name>
<reference evidence="6" key="2">
    <citation type="journal article" date="2017" name="J. Anim. Genet.">
        <title>Multiple reference genome sequences of hot pepper reveal the massive evolution of plant disease resistance genes by retroduplication.</title>
        <authorList>
            <person name="Kim S."/>
            <person name="Park J."/>
            <person name="Yeom S.-I."/>
            <person name="Kim Y.-M."/>
            <person name="Seo E."/>
            <person name="Kim K.-T."/>
            <person name="Kim M.-S."/>
            <person name="Lee J.M."/>
            <person name="Cheong K."/>
            <person name="Shin H.-S."/>
            <person name="Kim S.-B."/>
            <person name="Han K."/>
            <person name="Lee J."/>
            <person name="Park M."/>
            <person name="Lee H.-A."/>
            <person name="Lee H.-Y."/>
            <person name="Lee Y."/>
            <person name="Oh S."/>
            <person name="Lee J.H."/>
            <person name="Choi E."/>
            <person name="Choi E."/>
            <person name="Lee S.E."/>
            <person name="Jeon J."/>
            <person name="Kim H."/>
            <person name="Choi G."/>
            <person name="Song H."/>
            <person name="Lee J."/>
            <person name="Lee S.-C."/>
            <person name="Kwon J.-K."/>
            <person name="Lee H.-Y."/>
            <person name="Koo N."/>
            <person name="Hong Y."/>
            <person name="Kim R.W."/>
            <person name="Kang W.-H."/>
            <person name="Huh J.H."/>
            <person name="Kang B.-C."/>
            <person name="Yang T.-J."/>
            <person name="Lee Y.-H."/>
            <person name="Bennetzen J.L."/>
            <person name="Choi D."/>
        </authorList>
    </citation>
    <scope>NUCLEOTIDE SEQUENCE [LARGE SCALE GENOMIC DNA]</scope>
    <source>
        <strain evidence="6">cv. PBC81</strain>
    </source>
</reference>
<reference evidence="5 6" key="1">
    <citation type="journal article" date="2017" name="Genome Biol.">
        <title>New reference genome sequences of hot pepper reveal the massive evolution of plant disease-resistance genes by retroduplication.</title>
        <authorList>
            <person name="Kim S."/>
            <person name="Park J."/>
            <person name="Yeom S.I."/>
            <person name="Kim Y.M."/>
            <person name="Seo E."/>
            <person name="Kim K.T."/>
            <person name="Kim M.S."/>
            <person name="Lee J.M."/>
            <person name="Cheong K."/>
            <person name="Shin H.S."/>
            <person name="Kim S.B."/>
            <person name="Han K."/>
            <person name="Lee J."/>
            <person name="Park M."/>
            <person name="Lee H.A."/>
            <person name="Lee H.Y."/>
            <person name="Lee Y."/>
            <person name="Oh S."/>
            <person name="Lee J.H."/>
            <person name="Choi E."/>
            <person name="Choi E."/>
            <person name="Lee S.E."/>
            <person name="Jeon J."/>
            <person name="Kim H."/>
            <person name="Choi G."/>
            <person name="Song H."/>
            <person name="Lee J."/>
            <person name="Lee S.C."/>
            <person name="Kwon J.K."/>
            <person name="Lee H.Y."/>
            <person name="Koo N."/>
            <person name="Hong Y."/>
            <person name="Kim R.W."/>
            <person name="Kang W.H."/>
            <person name="Huh J.H."/>
            <person name="Kang B.C."/>
            <person name="Yang T.J."/>
            <person name="Lee Y.H."/>
            <person name="Bennetzen J.L."/>
            <person name="Choi D."/>
        </authorList>
    </citation>
    <scope>NUCLEOTIDE SEQUENCE [LARGE SCALE GENOMIC DNA]</scope>
    <source>
        <strain evidence="6">cv. PBC81</strain>
    </source>
</reference>
<feature type="domain" description="Lipoxygenase" evidence="4">
    <location>
        <begin position="1"/>
        <end position="126"/>
    </location>
</feature>
<comment type="caution">
    <text evidence="5">The sequence shown here is derived from an EMBL/GenBank/DDBJ whole genome shotgun (WGS) entry which is preliminary data.</text>
</comment>
<dbReference type="Pfam" id="PF00305">
    <property type="entry name" value="Lipoxygenase"/>
    <property type="match status" value="1"/>
</dbReference>
<dbReference type="AlphaFoldDB" id="A0A2G2XNX6"/>
<dbReference type="OrthoDB" id="1292605at2759"/>
<dbReference type="InterPro" id="IPR036226">
    <property type="entry name" value="LipOase_C_sf"/>
</dbReference>
<keyword evidence="6" id="KW-1185">Reference proteome</keyword>
<dbReference type="InterPro" id="IPR000907">
    <property type="entry name" value="LipOase"/>
</dbReference>
<evidence type="ECO:0000256" key="1">
    <source>
        <dbReference type="ARBA" id="ARBA00022723"/>
    </source>
</evidence>
<dbReference type="InterPro" id="IPR013819">
    <property type="entry name" value="LipOase_C"/>
</dbReference>
<dbReference type="GO" id="GO:0016702">
    <property type="term" value="F:oxidoreductase activity, acting on single donors with incorporation of molecular oxygen, incorporation of two atoms of oxygen"/>
    <property type="evidence" value="ECO:0007669"/>
    <property type="project" value="InterPro"/>
</dbReference>